<feature type="compositionally biased region" description="Low complexity" evidence="1">
    <location>
        <begin position="299"/>
        <end position="312"/>
    </location>
</feature>
<keyword evidence="4" id="KW-1185">Reference proteome</keyword>
<feature type="compositionally biased region" description="Basic and acidic residues" evidence="1">
    <location>
        <begin position="351"/>
        <end position="362"/>
    </location>
</feature>
<feature type="region of interest" description="Disordered" evidence="1">
    <location>
        <begin position="1213"/>
        <end position="1253"/>
    </location>
</feature>
<organism evidence="3 4">
    <name type="scientific">Daphnia galeata</name>
    <dbReference type="NCBI Taxonomy" id="27404"/>
    <lineage>
        <taxon>Eukaryota</taxon>
        <taxon>Metazoa</taxon>
        <taxon>Ecdysozoa</taxon>
        <taxon>Arthropoda</taxon>
        <taxon>Crustacea</taxon>
        <taxon>Branchiopoda</taxon>
        <taxon>Diplostraca</taxon>
        <taxon>Cladocera</taxon>
        <taxon>Anomopoda</taxon>
        <taxon>Daphniidae</taxon>
        <taxon>Daphnia</taxon>
    </lineage>
</organism>
<feature type="compositionally biased region" description="Polar residues" evidence="1">
    <location>
        <begin position="433"/>
        <end position="451"/>
    </location>
</feature>
<dbReference type="EMBL" id="CAKKLH010000014">
    <property type="protein sequence ID" value="CAH0099172.1"/>
    <property type="molecule type" value="Genomic_DNA"/>
</dbReference>
<feature type="region of interest" description="Disordered" evidence="1">
    <location>
        <begin position="253"/>
        <end position="620"/>
    </location>
</feature>
<evidence type="ECO:0000256" key="1">
    <source>
        <dbReference type="SAM" id="MobiDB-lite"/>
    </source>
</evidence>
<comment type="caution">
    <text evidence="3">The sequence shown here is derived from an EMBL/GenBank/DDBJ whole genome shotgun (WGS) entry which is preliminary data.</text>
</comment>
<name>A0A8J2RH25_9CRUS</name>
<feature type="compositionally biased region" description="Polar residues" evidence="1">
    <location>
        <begin position="1277"/>
        <end position="1295"/>
    </location>
</feature>
<evidence type="ECO:0000256" key="2">
    <source>
        <dbReference type="SAM" id="SignalP"/>
    </source>
</evidence>
<feature type="compositionally biased region" description="Polar residues" evidence="1">
    <location>
        <begin position="470"/>
        <end position="503"/>
    </location>
</feature>
<gene>
    <name evidence="3" type="ORF">DGAL_LOCUS1286</name>
</gene>
<feature type="compositionally biased region" description="Basic and acidic residues" evidence="1">
    <location>
        <begin position="1369"/>
        <end position="1383"/>
    </location>
</feature>
<feature type="compositionally biased region" description="Basic and acidic residues" evidence="1">
    <location>
        <begin position="253"/>
        <end position="268"/>
    </location>
</feature>
<feature type="region of interest" description="Disordered" evidence="1">
    <location>
        <begin position="44"/>
        <end position="79"/>
    </location>
</feature>
<protein>
    <submittedName>
        <fullName evidence="3">Uncharacterized protein</fullName>
    </submittedName>
</protein>
<keyword evidence="2" id="KW-0732">Signal</keyword>
<evidence type="ECO:0000313" key="4">
    <source>
        <dbReference type="Proteomes" id="UP000789390"/>
    </source>
</evidence>
<feature type="region of interest" description="Disordered" evidence="1">
    <location>
        <begin position="1361"/>
        <end position="1383"/>
    </location>
</feature>
<feature type="chain" id="PRO_5035262375" evidence="2">
    <location>
        <begin position="26"/>
        <end position="1383"/>
    </location>
</feature>
<reference evidence="3" key="1">
    <citation type="submission" date="2021-11" db="EMBL/GenBank/DDBJ databases">
        <authorList>
            <person name="Schell T."/>
        </authorList>
    </citation>
    <scope>NUCLEOTIDE SEQUENCE</scope>
    <source>
        <strain evidence="3">M5</strain>
    </source>
</reference>
<feature type="compositionally biased region" description="Polar residues" evidence="1">
    <location>
        <begin position="556"/>
        <end position="567"/>
    </location>
</feature>
<accession>A0A8J2RH25</accession>
<sequence length="1383" mass="151971">MIARNNKMKIVILSIVTCVITAVDADGGSQHIYASNQVQYQPQPANYHYPQPHYGSQQPNYPAGFHPAQQPPQQQQHNQFSEQYLVTAIKHDPAPPVVQYQQPSYKPENPFNGQSYIIEPSYLLKPYRPETTYHAQPYRPHNPAPYPPSYQAPAYPSYQVPTYPAPIYNQAPAYQPYPAPVYQSQGPPTGSSVILVLAGNTIQPTQTYSTTESSVSPSQVQSVVETVVVESVTVKWSDILSADANELGQKYSDNSKKEKKEKDVKESEEKEEDDDEEDDEKPSTSSTKESDSGAKKQDNNGSQEQQNSNSENVTRPISYPIPANLTSKAVWKIPKTVASYVQSADDGPGTKPDESAGDKSGDDSPEPPIQNEKVYSTESENEESSSSKSSLTDNTNQVGTTENKESSETTTADQVTKISLQQQGGGGELANNEGRTYHQQPASQDNNNNEESAAVELVNQVALQHEKPKSGSSVYYEQGPTNAGQEEASSSLNEPLAEISQQDVDSEEAAGTETTTPVISNQVSYQPQTGNESAEKPNVSKISETPSVTEEYVSLYPSQPIYQQGSHQLPKHNKLSDESEETSTDAPAVEVSSEKTNPLDRQEPVVAPADKDESKEIVTVSQVPDVNIHETERPAYLAPYKPVVPKIFRPKVESEEVEPPETGFGERIKAFTKFALAIQKATQQQQGIYQQPALANTEPISLTPSVPYKNEQVLIHPTENNNTFESVSTTNAQETSSAENDQLLKVHQPVSEYPATEAPLPSTYEASLFYKKPVAPETVAPLQEQQELSTEGPYKFKPLFYAQAVEKFAVEPIKYEEPDQSAKTSYEGRIVAEKMSPDQPVQVINAFHQYVYSSGPSTIEIAPTAVVSDPAPSLIQQPVLDRDPMEKTENYATQRIYTASAEIPGDSVASSTPSSYYIPEENPYVSPAYIEEAGLSAEYQKEIAAAAAAAQKEAEYVPQTSEESQTEIPDVYREEAYSTETAAIVNRDPYDQEKSEAVSAIQVKSAEELGSSEVTDSPYQAISYETVTIGAPKIQAAEEVSAEIVYTPVTESISQEKTSEIPFLYDTAPAKTKSEEDVSSEVIVPVTDQYETTESYPDVPLTKYQQPPAIITQELIPSVAPPYYEIQASTSEPESATFVVGTMLQVGDSSSESNEKTFLMIQQPDEQMKLNVPYGNVLPGTEHFPPCQTDKSVATGNHFHQFLFNPASLANVPLDSGESSDEDSSTLAPTTVVPDLNTPSTAPYNESTSAETSTVASDGGYKYVFKSRPTPNRFYESRSTTAIPSTNHSTTSEPPTSRRPFVVIGKPIEMRKPINGRIYSRPLPVPQRKPQTLAQIKILPTRLRSSTSTIQLPNRRFFIGRTLTMTNEKNNRDSKEEETKKEA</sequence>
<feature type="compositionally biased region" description="Acidic residues" evidence="1">
    <location>
        <begin position="269"/>
        <end position="280"/>
    </location>
</feature>
<feature type="compositionally biased region" description="Polar residues" evidence="1">
    <location>
        <begin position="512"/>
        <end position="532"/>
    </location>
</feature>
<feature type="compositionally biased region" description="Basic and acidic residues" evidence="1">
    <location>
        <begin position="288"/>
        <end position="298"/>
    </location>
</feature>
<feature type="compositionally biased region" description="Polar residues" evidence="1">
    <location>
        <begin position="412"/>
        <end position="422"/>
    </location>
</feature>
<dbReference type="Proteomes" id="UP000789390">
    <property type="component" value="Unassembled WGS sequence"/>
</dbReference>
<evidence type="ECO:0000313" key="3">
    <source>
        <dbReference type="EMBL" id="CAH0099172.1"/>
    </source>
</evidence>
<feature type="signal peptide" evidence="2">
    <location>
        <begin position="1"/>
        <end position="25"/>
    </location>
</feature>
<dbReference type="OrthoDB" id="6364806at2759"/>
<feature type="region of interest" description="Disordered" evidence="1">
    <location>
        <begin position="1274"/>
        <end position="1299"/>
    </location>
</feature>
<proteinExistence type="predicted"/>
<feature type="compositionally biased region" description="Basic and acidic residues" evidence="1">
    <location>
        <begin position="597"/>
        <end position="616"/>
    </location>
</feature>